<name>A0A9E7U8V0_9EURY</name>
<dbReference type="Gene3D" id="6.20.10.20">
    <property type="match status" value="1"/>
</dbReference>
<dbReference type="KEGG" id="ssai:N0B31_02780"/>
<accession>A0A9E7U8V0</accession>
<keyword evidence="3" id="KW-1185">Reference proteome</keyword>
<dbReference type="EMBL" id="CP104003">
    <property type="protein sequence ID" value="UWM55216.1"/>
    <property type="molecule type" value="Genomic_DNA"/>
</dbReference>
<feature type="region of interest" description="Disordered" evidence="1">
    <location>
        <begin position="141"/>
        <end position="188"/>
    </location>
</feature>
<dbReference type="RefSeq" id="WP_260594268.1">
    <property type="nucleotide sequence ID" value="NZ_CP104003.1"/>
</dbReference>
<proteinExistence type="predicted"/>
<reference evidence="2" key="1">
    <citation type="submission" date="2022-09" db="EMBL/GenBank/DDBJ databases">
        <title>Diverse halophilic archaea isolated from saline environments.</title>
        <authorList>
            <person name="Cui H.-L."/>
        </authorList>
    </citation>
    <scope>NUCLEOTIDE SEQUENCE</scope>
    <source>
        <strain evidence="2">ZS-35-S2</strain>
    </source>
</reference>
<evidence type="ECO:0000256" key="1">
    <source>
        <dbReference type="SAM" id="MobiDB-lite"/>
    </source>
</evidence>
<dbReference type="GeneID" id="74941312"/>
<gene>
    <name evidence="2" type="ORF">N0B31_02780</name>
</gene>
<sequence>MAGYASPGGGGFDYVQPGEPNNPQLGDLWFDTDAGSDGSGEAKVFDSTGWVVTGYASHTDLMDIGADDHHSPVTVSDPLTENGTQGLGLSIGDGVTLSGGALVAALSTGLTIDGGGNVRVAPEGITNALIAADAVGSSQIQAGAVRHGTEADTPSDAHHSRYTDGEASNAAPVQSVDGQTGDVDTGPSFRYVTGQRSADWWDGSDGTNAYIGSNDTVTNEVTHPFYGATGFRLELDPSSSVDVADLEVLDADGSIVYTFDSAELSNAVGGSTEVTLGSPVSFKGFRAGTNSSTTLYVTSLAPREPL</sequence>
<feature type="compositionally biased region" description="Gly residues" evidence="1">
    <location>
        <begin position="1"/>
        <end position="12"/>
    </location>
</feature>
<evidence type="ECO:0000313" key="3">
    <source>
        <dbReference type="Proteomes" id="UP001057580"/>
    </source>
</evidence>
<feature type="region of interest" description="Disordered" evidence="1">
    <location>
        <begin position="1"/>
        <end position="26"/>
    </location>
</feature>
<dbReference type="Proteomes" id="UP001057580">
    <property type="component" value="Chromosome"/>
</dbReference>
<feature type="compositionally biased region" description="Basic and acidic residues" evidence="1">
    <location>
        <begin position="147"/>
        <end position="164"/>
    </location>
</feature>
<protein>
    <submittedName>
        <fullName evidence="2">Uncharacterized protein</fullName>
    </submittedName>
</protein>
<organism evidence="2 3">
    <name type="scientific">Salinirubellus salinus</name>
    <dbReference type="NCBI Taxonomy" id="1364945"/>
    <lineage>
        <taxon>Archaea</taxon>
        <taxon>Methanobacteriati</taxon>
        <taxon>Methanobacteriota</taxon>
        <taxon>Stenosarchaea group</taxon>
        <taxon>Halobacteria</taxon>
        <taxon>Halobacteriales</taxon>
        <taxon>Natronomonadaceae</taxon>
        <taxon>Salinirubellus</taxon>
    </lineage>
</organism>
<evidence type="ECO:0000313" key="2">
    <source>
        <dbReference type="EMBL" id="UWM55216.1"/>
    </source>
</evidence>
<dbReference type="AlphaFoldDB" id="A0A9E7U8V0"/>